<feature type="transmembrane region" description="Helical" evidence="1">
    <location>
        <begin position="342"/>
        <end position="359"/>
    </location>
</feature>
<evidence type="ECO:0000313" key="3">
    <source>
        <dbReference type="EMBL" id="KAF2132291.1"/>
    </source>
</evidence>
<dbReference type="PANTHER" id="PTHR39460">
    <property type="entry name" value="EXPRESSED PROTEIN"/>
    <property type="match status" value="1"/>
</dbReference>
<keyword evidence="1" id="KW-1133">Transmembrane helix</keyword>
<accession>A0A6A6AP64</accession>
<evidence type="ECO:0000313" key="4">
    <source>
        <dbReference type="Proteomes" id="UP000799771"/>
    </source>
</evidence>
<feature type="domain" description="DUF7729" evidence="2">
    <location>
        <begin position="125"/>
        <end position="328"/>
    </location>
</feature>
<dbReference type="GeneID" id="54403797"/>
<gene>
    <name evidence="3" type="ORF">P153DRAFT_285070</name>
</gene>
<dbReference type="InterPro" id="IPR056146">
    <property type="entry name" value="DUF7729"/>
</dbReference>
<dbReference type="EMBL" id="ML977501">
    <property type="protein sequence ID" value="KAF2132291.1"/>
    <property type="molecule type" value="Genomic_DNA"/>
</dbReference>
<dbReference type="PANTHER" id="PTHR39460:SF1">
    <property type="entry name" value="C6 TRANSCRIPTION FACTOR"/>
    <property type="match status" value="1"/>
</dbReference>
<dbReference type="RefSeq" id="XP_033526678.1">
    <property type="nucleotide sequence ID" value="XM_033663365.1"/>
</dbReference>
<sequence length="360" mass="38775">MRSKPDEGEEPHGCHCIYTRSTAPANSRVRLLHSLLVILLSWSSLFGGVSAHGHRSALLLPVVPEQDTLAWKGSPLLLDNRPPPLIPLFMPSLHIVHDASKALSAPPSKRSITTDPKVSATAFTVPSAFDTGMSNNFSTSCSAYLNRLRQNKDFNDCHPFSLLLQTSSGFFDASRSFLRITQTLDATCGVNVKQCTATLDGLARELVTDTACKTDYDNDNPIVLQAYNGLIAYEASYQASCLKSDTGNYCFADAVSNTTSTTDSYPYYLPIGQILPGGSRPTCNTCLQDAMAIFASFAGNHTQPISKTYTSAAQQLAISCGKDFVSTTAAPLKGAATTSTPAALTPTLTLLLMFILYFFQ</sequence>
<keyword evidence="1" id="KW-0812">Transmembrane</keyword>
<dbReference type="AlphaFoldDB" id="A0A6A6AP64"/>
<organism evidence="3 4">
    <name type="scientific">Dothidotthia symphoricarpi CBS 119687</name>
    <dbReference type="NCBI Taxonomy" id="1392245"/>
    <lineage>
        <taxon>Eukaryota</taxon>
        <taxon>Fungi</taxon>
        <taxon>Dikarya</taxon>
        <taxon>Ascomycota</taxon>
        <taxon>Pezizomycotina</taxon>
        <taxon>Dothideomycetes</taxon>
        <taxon>Pleosporomycetidae</taxon>
        <taxon>Pleosporales</taxon>
        <taxon>Dothidotthiaceae</taxon>
        <taxon>Dothidotthia</taxon>
    </lineage>
</organism>
<protein>
    <recommendedName>
        <fullName evidence="2">DUF7729 domain-containing protein</fullName>
    </recommendedName>
</protein>
<proteinExistence type="predicted"/>
<keyword evidence="1" id="KW-0472">Membrane</keyword>
<dbReference type="OrthoDB" id="2564812at2759"/>
<dbReference type="Proteomes" id="UP000799771">
    <property type="component" value="Unassembled WGS sequence"/>
</dbReference>
<evidence type="ECO:0000259" key="2">
    <source>
        <dbReference type="Pfam" id="PF24855"/>
    </source>
</evidence>
<evidence type="ECO:0000256" key="1">
    <source>
        <dbReference type="SAM" id="Phobius"/>
    </source>
</evidence>
<keyword evidence="4" id="KW-1185">Reference proteome</keyword>
<dbReference type="Pfam" id="PF24855">
    <property type="entry name" value="DUF7729"/>
    <property type="match status" value="1"/>
</dbReference>
<reference evidence="3" key="1">
    <citation type="journal article" date="2020" name="Stud. Mycol.">
        <title>101 Dothideomycetes genomes: a test case for predicting lifestyles and emergence of pathogens.</title>
        <authorList>
            <person name="Haridas S."/>
            <person name="Albert R."/>
            <person name="Binder M."/>
            <person name="Bloem J."/>
            <person name="Labutti K."/>
            <person name="Salamov A."/>
            <person name="Andreopoulos B."/>
            <person name="Baker S."/>
            <person name="Barry K."/>
            <person name="Bills G."/>
            <person name="Bluhm B."/>
            <person name="Cannon C."/>
            <person name="Castanera R."/>
            <person name="Culley D."/>
            <person name="Daum C."/>
            <person name="Ezra D."/>
            <person name="Gonzalez J."/>
            <person name="Henrissat B."/>
            <person name="Kuo A."/>
            <person name="Liang C."/>
            <person name="Lipzen A."/>
            <person name="Lutzoni F."/>
            <person name="Magnuson J."/>
            <person name="Mondo S."/>
            <person name="Nolan M."/>
            <person name="Ohm R."/>
            <person name="Pangilinan J."/>
            <person name="Park H.-J."/>
            <person name="Ramirez L."/>
            <person name="Alfaro M."/>
            <person name="Sun H."/>
            <person name="Tritt A."/>
            <person name="Yoshinaga Y."/>
            <person name="Zwiers L.-H."/>
            <person name="Turgeon B."/>
            <person name="Goodwin S."/>
            <person name="Spatafora J."/>
            <person name="Crous P."/>
            <person name="Grigoriev I."/>
        </authorList>
    </citation>
    <scope>NUCLEOTIDE SEQUENCE</scope>
    <source>
        <strain evidence="3">CBS 119687</strain>
    </source>
</reference>
<name>A0A6A6AP64_9PLEO</name>